<gene>
    <name evidence="2" type="ORF">Aau02nite_21870</name>
</gene>
<dbReference type="SUPFAM" id="SSF51445">
    <property type="entry name" value="(Trans)glycosidases"/>
    <property type="match status" value="1"/>
</dbReference>
<sequence>MRTRPRRVVAVLAAAVITAAIVYGGPITTGPATVQPVVPDAPAQSRHVGGVALGSGEPANPRRRADYAALRAMNASWVRSDIDWRAVEESPGRWDFSRYDPVVADAHAAGLRHLAILHTAPAWANNGAGAYAPPRQLVWLREYCRRAAERYIPRGVRDYEIGNEVNLPHPGRARPTAPAYVRQLLQPCALGVRSAARHLGVQVNVVLGSVVPGGTGPADPVRFLTDVYRAGGGPLFDTVSVHPYTRPLAPAASDHLDGFVERIYEVMRAHGDAGKTIWATEYGYPTAGPHSTSEQRLATYVDTAVDLWYSHPFAGPLFWYSARDTGVDRGDDEQHFGLLRHDGSAKPTYPALAARFTRR</sequence>
<name>A0A919S7M9_9ACTN</name>
<evidence type="ECO:0000313" key="3">
    <source>
        <dbReference type="Proteomes" id="UP000681340"/>
    </source>
</evidence>
<evidence type="ECO:0000313" key="2">
    <source>
        <dbReference type="EMBL" id="GIM66148.1"/>
    </source>
</evidence>
<dbReference type="AlphaFoldDB" id="A0A919S7M9"/>
<dbReference type="Proteomes" id="UP000681340">
    <property type="component" value="Unassembled WGS sequence"/>
</dbReference>
<keyword evidence="3" id="KW-1185">Reference proteome</keyword>
<evidence type="ECO:0000259" key="1">
    <source>
        <dbReference type="Pfam" id="PF11790"/>
    </source>
</evidence>
<comment type="caution">
    <text evidence="2">The sequence shown here is derived from an EMBL/GenBank/DDBJ whole genome shotgun (WGS) entry which is preliminary data.</text>
</comment>
<feature type="domain" description="Asl1-like glycosyl hydrolase catalytic" evidence="1">
    <location>
        <begin position="232"/>
        <end position="328"/>
    </location>
</feature>
<dbReference type="EMBL" id="BOQL01000018">
    <property type="protein sequence ID" value="GIM66148.1"/>
    <property type="molecule type" value="Genomic_DNA"/>
</dbReference>
<dbReference type="PANTHER" id="PTHR12631">
    <property type="entry name" value="ALPHA-L-IDURONIDASE"/>
    <property type="match status" value="1"/>
</dbReference>
<dbReference type="Pfam" id="PF11790">
    <property type="entry name" value="Glyco_hydro_cc"/>
    <property type="match status" value="1"/>
</dbReference>
<organism evidence="2 3">
    <name type="scientific">Actinoplanes auranticolor</name>
    <dbReference type="NCBI Taxonomy" id="47988"/>
    <lineage>
        <taxon>Bacteria</taxon>
        <taxon>Bacillati</taxon>
        <taxon>Actinomycetota</taxon>
        <taxon>Actinomycetes</taxon>
        <taxon>Micromonosporales</taxon>
        <taxon>Micromonosporaceae</taxon>
        <taxon>Actinoplanes</taxon>
    </lineage>
</organism>
<protein>
    <recommendedName>
        <fullName evidence="1">Asl1-like glycosyl hydrolase catalytic domain-containing protein</fullName>
    </recommendedName>
</protein>
<dbReference type="PANTHER" id="PTHR12631:SF10">
    <property type="entry name" value="BETA-XYLOSIDASE-LIKE PROTEIN-RELATED"/>
    <property type="match status" value="1"/>
</dbReference>
<dbReference type="InterPro" id="IPR024655">
    <property type="entry name" value="Asl1_glyco_hydro_catalytic"/>
</dbReference>
<dbReference type="InterPro" id="IPR017853">
    <property type="entry name" value="GH"/>
</dbReference>
<proteinExistence type="predicted"/>
<dbReference type="Gene3D" id="3.20.20.80">
    <property type="entry name" value="Glycosidases"/>
    <property type="match status" value="1"/>
</dbReference>
<accession>A0A919S7M9</accession>
<dbReference type="InterPro" id="IPR051923">
    <property type="entry name" value="Glycosyl_Hydrolase_39"/>
</dbReference>
<dbReference type="GO" id="GO:0004553">
    <property type="term" value="F:hydrolase activity, hydrolyzing O-glycosyl compounds"/>
    <property type="evidence" value="ECO:0007669"/>
    <property type="project" value="TreeGrafter"/>
</dbReference>
<reference evidence="2" key="1">
    <citation type="submission" date="2021-03" db="EMBL/GenBank/DDBJ databases">
        <title>Whole genome shotgun sequence of Actinoplanes auranticolor NBRC 12245.</title>
        <authorList>
            <person name="Komaki H."/>
            <person name="Tamura T."/>
        </authorList>
    </citation>
    <scope>NUCLEOTIDE SEQUENCE</scope>
    <source>
        <strain evidence="2">NBRC 12245</strain>
    </source>
</reference>
<dbReference type="RefSeq" id="WP_212988220.1">
    <property type="nucleotide sequence ID" value="NZ_BAABEA010000009.1"/>
</dbReference>